<accession>A0ABD0LMA2</accession>
<dbReference type="EMBL" id="JACVVK020000038">
    <property type="protein sequence ID" value="KAK7500323.1"/>
    <property type="molecule type" value="Genomic_DNA"/>
</dbReference>
<gene>
    <name evidence="1" type="ORF">BaRGS_00008546</name>
</gene>
<reference evidence="1 2" key="1">
    <citation type="journal article" date="2023" name="Sci. Data">
        <title>Genome assembly of the Korean intertidal mud-creeper Batillaria attramentaria.</title>
        <authorList>
            <person name="Patra A.K."/>
            <person name="Ho P.T."/>
            <person name="Jun S."/>
            <person name="Lee S.J."/>
            <person name="Kim Y."/>
            <person name="Won Y.J."/>
        </authorList>
    </citation>
    <scope>NUCLEOTIDE SEQUENCE [LARGE SCALE GENOMIC DNA]</scope>
    <source>
        <strain evidence="1">Wonlab-2016</strain>
    </source>
</reference>
<dbReference type="Proteomes" id="UP001519460">
    <property type="component" value="Unassembled WGS sequence"/>
</dbReference>
<evidence type="ECO:0000313" key="1">
    <source>
        <dbReference type="EMBL" id="KAK7500323.1"/>
    </source>
</evidence>
<comment type="caution">
    <text evidence="1">The sequence shown here is derived from an EMBL/GenBank/DDBJ whole genome shotgun (WGS) entry which is preliminary data.</text>
</comment>
<protein>
    <recommendedName>
        <fullName evidence="3">Secreted protein</fullName>
    </recommendedName>
</protein>
<proteinExistence type="predicted"/>
<sequence length="110" mass="12579">MFPPYLLVACLSGTPAVPVTVRSAGDAKIVFQRHTRKHRRHTPRYAQTRLGSFTVQYSPSWPLIQCLTYVPAVYSSEICQFNPSLVNETDTAKERRFNSKHTHMLTFRPA</sequence>
<organism evidence="1 2">
    <name type="scientific">Batillaria attramentaria</name>
    <dbReference type="NCBI Taxonomy" id="370345"/>
    <lineage>
        <taxon>Eukaryota</taxon>
        <taxon>Metazoa</taxon>
        <taxon>Spiralia</taxon>
        <taxon>Lophotrochozoa</taxon>
        <taxon>Mollusca</taxon>
        <taxon>Gastropoda</taxon>
        <taxon>Caenogastropoda</taxon>
        <taxon>Sorbeoconcha</taxon>
        <taxon>Cerithioidea</taxon>
        <taxon>Batillariidae</taxon>
        <taxon>Batillaria</taxon>
    </lineage>
</organism>
<evidence type="ECO:0000313" key="2">
    <source>
        <dbReference type="Proteomes" id="UP001519460"/>
    </source>
</evidence>
<dbReference type="AlphaFoldDB" id="A0ABD0LMA2"/>
<name>A0ABD0LMA2_9CAEN</name>
<evidence type="ECO:0008006" key="3">
    <source>
        <dbReference type="Google" id="ProtNLM"/>
    </source>
</evidence>
<keyword evidence="2" id="KW-1185">Reference proteome</keyword>